<name>A0A0M9APR2_9EURY</name>
<keyword evidence="1" id="KW-0812">Transmembrane</keyword>
<dbReference type="Proteomes" id="UP000610611">
    <property type="component" value="Unassembled WGS sequence"/>
</dbReference>
<dbReference type="Proteomes" id="UP000037729">
    <property type="component" value="Unassembled WGS sequence"/>
</dbReference>
<keyword evidence="1" id="KW-1133">Transmembrane helix</keyword>
<dbReference type="EMBL" id="WOWB01000001">
    <property type="protein sequence ID" value="NLV04805.1"/>
    <property type="molecule type" value="Genomic_DNA"/>
</dbReference>
<dbReference type="PATRIC" id="fig|1705562.3.peg.1967"/>
<accession>A0A0M9APR2</accession>
<sequence>MLATLLQLRTGGTEPGIALAVVALSLLSVALSAAIAVVLVRGYRRGPGRTGMLMLAIGLLLLTTVPELLRIALPTATGVGVVGRSLLVSACELLGLGTILWTVYRGGSS</sequence>
<evidence type="ECO:0000313" key="4">
    <source>
        <dbReference type="Proteomes" id="UP000037729"/>
    </source>
</evidence>
<keyword evidence="4" id="KW-1185">Reference proteome</keyword>
<protein>
    <submittedName>
        <fullName evidence="2">Uncharacterized protein</fullName>
    </submittedName>
</protein>
<comment type="caution">
    <text evidence="2">The sequence shown here is derived from an EMBL/GenBank/DDBJ whole genome shotgun (WGS) entry which is preliminary data.</text>
</comment>
<proteinExistence type="predicted"/>
<feature type="transmembrane region" description="Helical" evidence="1">
    <location>
        <begin position="16"/>
        <end position="40"/>
    </location>
</feature>
<dbReference type="AlphaFoldDB" id="A0A0M9APR2"/>
<reference evidence="2 4" key="1">
    <citation type="submission" date="2015-08" db="EMBL/GenBank/DDBJ databases">
        <title>Genomes of Isolates from Cabo Rojo, PR.</title>
        <authorList>
            <person name="Sanchez-Nieves R.L."/>
            <person name="Montalvo-Rodriguez R."/>
        </authorList>
    </citation>
    <scope>NUCLEOTIDE SEQUENCE [LARGE SCALE GENOMIC DNA]</scope>
    <source>
        <strain evidence="2 4">SL3</strain>
    </source>
</reference>
<reference evidence="3" key="2">
    <citation type="submission" date="2019-12" db="EMBL/GenBank/DDBJ databases">
        <title>The whole-genome sequencing of Haloarcula japonica strain pws8.</title>
        <authorList>
            <person name="Verma D.K."/>
            <person name="Gopal K."/>
            <person name="Prasad E.S."/>
        </authorList>
    </citation>
    <scope>NUCLEOTIDE SEQUENCE</scope>
    <source>
        <strain evidence="3">Pws8</strain>
    </source>
</reference>
<dbReference type="STRING" id="1705562.AMS69_04920"/>
<gene>
    <name evidence="2" type="ORF">AMS69_04920</name>
    <name evidence="3" type="ORF">GOC83_01455</name>
</gene>
<evidence type="ECO:0000313" key="3">
    <source>
        <dbReference type="EMBL" id="NLV04805.1"/>
    </source>
</evidence>
<evidence type="ECO:0000313" key="2">
    <source>
        <dbReference type="EMBL" id="KOX95195.1"/>
    </source>
</evidence>
<dbReference type="EMBL" id="LIUF01000001">
    <property type="protein sequence ID" value="KOX95195.1"/>
    <property type="molecule type" value="Genomic_DNA"/>
</dbReference>
<feature type="transmembrane region" description="Helical" evidence="1">
    <location>
        <begin position="85"/>
        <end position="104"/>
    </location>
</feature>
<dbReference type="RefSeq" id="WP_053966947.1">
    <property type="nucleotide sequence ID" value="NZ_LIUF01000001.1"/>
</dbReference>
<keyword evidence="1" id="KW-0472">Membrane</keyword>
<organism evidence="2 4">
    <name type="scientific">Haloarcula rubripromontorii</name>
    <dbReference type="NCBI Taxonomy" id="1705562"/>
    <lineage>
        <taxon>Archaea</taxon>
        <taxon>Methanobacteriati</taxon>
        <taxon>Methanobacteriota</taxon>
        <taxon>Stenosarchaea group</taxon>
        <taxon>Halobacteria</taxon>
        <taxon>Halobacteriales</taxon>
        <taxon>Haloarculaceae</taxon>
        <taxon>Haloarcula</taxon>
    </lineage>
</organism>
<feature type="transmembrane region" description="Helical" evidence="1">
    <location>
        <begin position="52"/>
        <end position="73"/>
    </location>
</feature>
<evidence type="ECO:0000256" key="1">
    <source>
        <dbReference type="SAM" id="Phobius"/>
    </source>
</evidence>